<dbReference type="GO" id="GO:0000288">
    <property type="term" value="P:nuclear-transcribed mRNA catabolic process, deadenylation-dependent decay"/>
    <property type="evidence" value="ECO:0007669"/>
    <property type="project" value="TreeGrafter"/>
</dbReference>
<feature type="domain" description="CCR4-NOT transcription complex subunit 1 TTP binding" evidence="10">
    <location>
        <begin position="610"/>
        <end position="758"/>
    </location>
</feature>
<keyword evidence="2" id="KW-0678">Repressor</keyword>
<sequence>MNSDFPKPSPYVYGCQYCENIIRRGIKSANSQNLADQLIAIINSIDLSILDFSLRKLFTLIESGTNSKQQQTIRQCIKIIVNRFQDQTQFKSIIVKYFDQLPEFPEKLINNLHNETGFTLTVYAGFSDHSIEAIEFLKTKMIPKIAADSKFFISNELLFQFSSLNIPDIDLKKLNQDSIFSRSVPLTLSHYMKNYIPNKSLPVLESTNVHVPLYQVIMELNAQQLTSATFVNQLFDFYSDFNEKHAAVFVLSVVNPESEVKDYLDKLDSHQRLHVFTIYKDIFVTRKINFTKMVAALDVVDFPPLPFESCQLLFSCLCCFFDKQLIPSSSFTRRWHNKKLQFSLLSAMSSIKISNLDFSKGGPLIKLIQLEIPSNAFNQYNNCWVSLEFTERIISLMATSKPALEQYLDTLLNKYPALLLALLGQTNVRITEEIIEVIIPALINVLQGSSSILSVLWKMSSQFMHKIIDELYQRQPGRIELIYESAGKQLKNLLEHYDVGLATDLAFFTSSQNKIEIGDFITKYTQKYTISSLVKIMDFIKNRMTESLPSTPPFQTSVLNSMFSYLSNNFESYPIEIRAFIHRTFSACETMRPEISHFVFDLKIPTEKLHEIKQTASMNYSKLLDDEITVCELNELIEEYRTTDPTLFSCHIHYLLAEFELMAKHPLSDVEKLAQLCGSMIISGSLSSKQIERIFSFVQKGLNMPGNSPEFYFATVLLNHSLQKLSDYPQLVFDVLHDSQLRTQKPSLYDKILKIAQALNEPIQASRAAILNMHPKLRRFDLISNPPPRVCKAVQQIKSEPGSLHSLLNNFPQYKDWIAKYIVSAIQDTPSLLQDLLQPIIESGSFMNIIFQASAAQAHQHILSPEFDIHEGGFVRRRLSILGHLIGSITLAINRPIIGRYLNLKQILLYAFSQGKLYGVVPFVCNIFMDCSKIFMLPNPFTSSILQILAAIYSTDSIKLFIKNVIDELFNKMNVTLGRFATPLPSLFPEKTQNNFDFLMTPFSLQHAVTAPDVERIINFDETSFSQLVSQYIVIPDSPILQTQPELKDKMKRILMQQSLHLIRSEGTLLSRVAASTAQTLVMKDFMLYSDVDLLMECAQTLTKQLAAGLTLFTIPVKVSRQINVALRHENDCKDYEWIESIAQHNYEWIVQLLGDVVRLRAWKTVQKAVENSDAERLQMQKKSKTLSTYNLSTKQAYYSQMQQVYNDISELSINLQPFPILEQQQAKEKMMKTDPEFDAFLSRFQKNGPYGTIYEVDEVTATIPCPDLSGKTVSIESFHCILKSLLKTAVKSSGTPFEVIITSIIERVAQSVPKSLITKAQPYILSWIRNTLRNPIIIHELIKTGLATIQQVDIILTEMLNSEPFNLRNAAFVTNLLHYLIIGSNNNTSNHNNINNIISNSQNGQNGVSNNGSPNNNQNQNNNENSNGNNDGNNEMNDGANHSSISPAKVISSLSCLAACKLKMQLDNQPNQTISKQYEALSQIFSTLEAPSHQLSSATKLQIESTFDPIEEMKNINEIRESFSKWSILLSMDPPNETDIINSTKECTKHKKNFFMFLFFNENERTTLQFLQCMKHTELLFENWSILLDSIVEIIQGNAHVVGYDMRRYYSIFRELLDSAVKDKEMLQQFVTSLHKTRPLLMPTFTFSWIELATDKLLAYSLLALQPNWAAYSILLIDYAALVAQVDITSDIFNNVYRSFLRFLLILIHDFRDFIYSTSPLLLSVLPPNFHQIRNIILSATPSTDAHNLVVKDLDIANGLSASFTKHLKRINIGKRDDILLQKVINAMEMKQDSQQMYIRSFVNTVTSSMPTMKQSDAVEETNDYKVILDTLNMSSPELSMLIINAIVDKLRYDCRETNSYIRLLITLFKTKGINPGLQELIVRVVFERASTPPPHPFGLCAIVKEFVSDSDRTNSIWNLPISLPNESVSAFLTGMKSLFLAKK</sequence>
<comment type="subcellular location">
    <subcellularLocation>
        <location evidence="1">Nucleus</location>
    </subcellularLocation>
</comment>
<dbReference type="Gene3D" id="1.25.40.790">
    <property type="match status" value="1"/>
</dbReference>
<feature type="region of interest" description="Disordered" evidence="6">
    <location>
        <begin position="1394"/>
        <end position="1445"/>
    </location>
</feature>
<keyword evidence="13" id="KW-1185">Reference proteome</keyword>
<evidence type="ECO:0000259" key="7">
    <source>
        <dbReference type="Pfam" id="PF04054"/>
    </source>
</evidence>
<dbReference type="Pfam" id="PF16415">
    <property type="entry name" value="CNOT1_CAF1_bind"/>
    <property type="match status" value="1"/>
</dbReference>
<dbReference type="GO" id="GO:0030015">
    <property type="term" value="C:CCR4-NOT core complex"/>
    <property type="evidence" value="ECO:0007669"/>
    <property type="project" value="InterPro"/>
</dbReference>
<comment type="caution">
    <text evidence="12">The sequence shown here is derived from an EMBL/GenBank/DDBJ whole genome shotgun (WGS) entry which is preliminary data.</text>
</comment>
<feature type="compositionally biased region" description="Low complexity" evidence="6">
    <location>
        <begin position="1394"/>
        <end position="1435"/>
    </location>
</feature>
<keyword evidence="5" id="KW-0539">Nucleus</keyword>
<dbReference type="InterPro" id="IPR032191">
    <property type="entry name" value="CNOT1_CAF1_bind"/>
</dbReference>
<evidence type="ECO:0000256" key="5">
    <source>
        <dbReference type="ARBA" id="ARBA00023242"/>
    </source>
</evidence>
<evidence type="ECO:0000256" key="4">
    <source>
        <dbReference type="ARBA" id="ARBA00023163"/>
    </source>
</evidence>
<dbReference type="GO" id="GO:0060090">
    <property type="term" value="F:molecular adaptor activity"/>
    <property type="evidence" value="ECO:0007669"/>
    <property type="project" value="TreeGrafter"/>
</dbReference>
<dbReference type="PANTHER" id="PTHR13162">
    <property type="entry name" value="CCR4-NOT TRANSCRIPTION COMPLEX"/>
    <property type="match status" value="1"/>
</dbReference>
<evidence type="ECO:0000259" key="8">
    <source>
        <dbReference type="Pfam" id="PF12842"/>
    </source>
</evidence>
<name>A0A1J4JAJ5_9EUKA</name>
<dbReference type="OrthoDB" id="1933107at2759"/>
<dbReference type="InterPro" id="IPR032194">
    <property type="entry name" value="CNOT1_HEAT"/>
</dbReference>
<dbReference type="PANTHER" id="PTHR13162:SF8">
    <property type="entry name" value="CCR4-NOT TRANSCRIPTION COMPLEX SUBUNIT 1"/>
    <property type="match status" value="1"/>
</dbReference>
<evidence type="ECO:0000256" key="3">
    <source>
        <dbReference type="ARBA" id="ARBA00023015"/>
    </source>
</evidence>
<feature type="domain" description="CCR4-Not complex component Not1 C-terminal" evidence="7">
    <location>
        <begin position="1623"/>
        <end position="1923"/>
    </location>
</feature>
<feature type="domain" description="CCR4-NOT transcription complex subunit 1 HEAT repeat" evidence="11">
    <location>
        <begin position="436"/>
        <end position="559"/>
    </location>
</feature>
<dbReference type="InterPro" id="IPR032193">
    <property type="entry name" value="CNOT1_TTP_bind"/>
</dbReference>
<keyword evidence="3" id="KW-0805">Transcription regulation</keyword>
<dbReference type="Gene3D" id="1.25.40.180">
    <property type="match status" value="1"/>
</dbReference>
<evidence type="ECO:0000313" key="12">
    <source>
        <dbReference type="EMBL" id="OHS96190.1"/>
    </source>
</evidence>
<dbReference type="Pfam" id="PF16418">
    <property type="entry name" value="CNOT1_HEAT"/>
    <property type="match status" value="1"/>
</dbReference>
<dbReference type="Pfam" id="PF16417">
    <property type="entry name" value="CNOT1_TTP_bind"/>
    <property type="match status" value="1"/>
</dbReference>
<dbReference type="VEuPathDB" id="TrichDB:TRFO_10120"/>
<evidence type="ECO:0000256" key="1">
    <source>
        <dbReference type="ARBA" id="ARBA00004123"/>
    </source>
</evidence>
<protein>
    <submittedName>
        <fullName evidence="12">Uncharacterized protein</fullName>
    </submittedName>
</protein>
<dbReference type="Proteomes" id="UP000179807">
    <property type="component" value="Unassembled WGS sequence"/>
</dbReference>
<evidence type="ECO:0000256" key="2">
    <source>
        <dbReference type="ARBA" id="ARBA00022491"/>
    </source>
</evidence>
<dbReference type="GeneID" id="94829954"/>
<dbReference type="RefSeq" id="XP_068349327.1">
    <property type="nucleotide sequence ID" value="XM_068495250.1"/>
</dbReference>
<dbReference type="InterPro" id="IPR007196">
    <property type="entry name" value="CCR4-Not_Not1_C"/>
</dbReference>
<dbReference type="GO" id="GO:0000932">
    <property type="term" value="C:P-body"/>
    <property type="evidence" value="ECO:0007669"/>
    <property type="project" value="TreeGrafter"/>
</dbReference>
<evidence type="ECO:0000259" key="11">
    <source>
        <dbReference type="Pfam" id="PF16418"/>
    </source>
</evidence>
<evidence type="ECO:0000259" key="10">
    <source>
        <dbReference type="Pfam" id="PF16417"/>
    </source>
</evidence>
<keyword evidence="4" id="KW-0804">Transcription</keyword>
<dbReference type="Gene3D" id="1.25.40.800">
    <property type="match status" value="1"/>
</dbReference>
<dbReference type="EMBL" id="MLAK01001193">
    <property type="protein sequence ID" value="OHS96190.1"/>
    <property type="molecule type" value="Genomic_DNA"/>
</dbReference>
<reference evidence="12" key="1">
    <citation type="submission" date="2016-10" db="EMBL/GenBank/DDBJ databases">
        <authorList>
            <person name="Benchimol M."/>
            <person name="Almeida L.G."/>
            <person name="Vasconcelos A.T."/>
            <person name="Perreira-Neves A."/>
            <person name="Rosa I.A."/>
            <person name="Tasca T."/>
            <person name="Bogo M.R."/>
            <person name="de Souza W."/>
        </authorList>
    </citation>
    <scope>NUCLEOTIDE SEQUENCE [LARGE SCALE GENOMIC DNA]</scope>
    <source>
        <strain evidence="12">K</strain>
    </source>
</reference>
<dbReference type="Gene3D" id="1.25.40.840">
    <property type="entry name" value="CCR4-NOT transcription complex subunit 1 TTP binding domain"/>
    <property type="match status" value="1"/>
</dbReference>
<organism evidence="12 13">
    <name type="scientific">Tritrichomonas foetus</name>
    <dbReference type="NCBI Taxonomy" id="1144522"/>
    <lineage>
        <taxon>Eukaryota</taxon>
        <taxon>Metamonada</taxon>
        <taxon>Parabasalia</taxon>
        <taxon>Tritrichomonadida</taxon>
        <taxon>Tritrichomonadidae</taxon>
        <taxon>Tritrichomonas</taxon>
    </lineage>
</organism>
<evidence type="ECO:0000259" key="9">
    <source>
        <dbReference type="Pfam" id="PF16415"/>
    </source>
</evidence>
<accession>A0A1J4JAJ5</accession>
<dbReference type="GO" id="GO:0005634">
    <property type="term" value="C:nucleus"/>
    <property type="evidence" value="ECO:0007669"/>
    <property type="project" value="UniProtKB-SubCell"/>
</dbReference>
<evidence type="ECO:0000313" key="13">
    <source>
        <dbReference type="Proteomes" id="UP000179807"/>
    </source>
</evidence>
<feature type="domain" description="CCR4-NOT transcription complex subunit 1 CAF1-binding" evidence="9">
    <location>
        <begin position="812"/>
        <end position="978"/>
    </location>
</feature>
<dbReference type="InterPro" id="IPR040398">
    <property type="entry name" value="Not1"/>
</dbReference>
<dbReference type="GO" id="GO:0017148">
    <property type="term" value="P:negative regulation of translation"/>
    <property type="evidence" value="ECO:0007669"/>
    <property type="project" value="InterPro"/>
</dbReference>
<dbReference type="Pfam" id="PF04054">
    <property type="entry name" value="Not1"/>
    <property type="match status" value="1"/>
</dbReference>
<feature type="domain" description="CCR4-NOT transcription complex subunit 1" evidence="8">
    <location>
        <begin position="1069"/>
        <end position="1178"/>
    </location>
</feature>
<proteinExistence type="predicted"/>
<gene>
    <name evidence="12" type="ORF">TRFO_10120</name>
</gene>
<dbReference type="Pfam" id="PF12842">
    <property type="entry name" value="DUF3819"/>
    <property type="match status" value="1"/>
</dbReference>
<dbReference type="InterPro" id="IPR024557">
    <property type="entry name" value="CNOT1_dom_4"/>
</dbReference>
<evidence type="ECO:0000256" key="6">
    <source>
        <dbReference type="SAM" id="MobiDB-lite"/>
    </source>
</evidence>
<dbReference type="InterPro" id="IPR038535">
    <property type="entry name" value="CNOT1_TTP_bind_sf"/>
</dbReference>